<reference evidence="2" key="1">
    <citation type="submission" date="2016-10" db="EMBL/GenBank/DDBJ databases">
        <authorList>
            <person name="de Groot N.N."/>
        </authorList>
    </citation>
    <scope>NUCLEOTIDE SEQUENCE [LARGE SCALE GENOMIC DNA]</scope>
    <source>
        <strain evidence="2">NLAE-zl-C57</strain>
    </source>
</reference>
<sequence>MEKLKFLETVTVNEFKAQKGVNKIEIKQNPHTGKCFFVYGCETGAVSDKFINGEVTNPVISQVCSPDTGDMFYMLHQRGEGGAMTLATL</sequence>
<name>A0A1G8NN48_BACOV</name>
<dbReference type="AlphaFoldDB" id="A0A1G8NN48"/>
<evidence type="ECO:0000313" key="1">
    <source>
        <dbReference type="EMBL" id="KAA4535440.1"/>
    </source>
</evidence>
<dbReference type="RefSeq" id="WP_004304335.1">
    <property type="nucleotide sequence ID" value="NZ_CABKQC010000003.1"/>
</dbReference>
<reference evidence="1 4" key="3">
    <citation type="journal article" date="2019" name="Nat. Med.">
        <title>A library of human gut bacterial isolates paired with longitudinal multiomics data enables mechanistic microbiome research.</title>
        <authorList>
            <person name="Poyet M."/>
            <person name="Groussin M."/>
            <person name="Gibbons S.M."/>
            <person name="Avila-Pacheco J."/>
            <person name="Jiang X."/>
            <person name="Kearney S.M."/>
            <person name="Perrotta A.R."/>
            <person name="Berdy B."/>
            <person name="Zhao S."/>
            <person name="Lieberman T.D."/>
            <person name="Swanson P.K."/>
            <person name="Smith M."/>
            <person name="Roesemann S."/>
            <person name="Alexander J.E."/>
            <person name="Rich S.A."/>
            <person name="Livny J."/>
            <person name="Vlamakis H."/>
            <person name="Clish C."/>
            <person name="Bullock K."/>
            <person name="Deik A."/>
            <person name="Scott J."/>
            <person name="Pierce K.A."/>
            <person name="Xavier R.J."/>
            <person name="Alm E.J."/>
        </authorList>
    </citation>
    <scope>NUCLEOTIDE SEQUENCE [LARGE SCALE GENOMIC DNA]</scope>
    <source>
        <strain evidence="1 4">BIOML-A41</strain>
    </source>
</reference>
<evidence type="ECO:0000313" key="2">
    <source>
        <dbReference type="EMBL" id="SDI81618.1"/>
    </source>
</evidence>
<dbReference type="EMBL" id="FNDO01000078">
    <property type="protein sequence ID" value="SDI81618.1"/>
    <property type="molecule type" value="Genomic_DNA"/>
</dbReference>
<gene>
    <name evidence="1" type="ORF">F3B85_13885</name>
    <name evidence="2" type="ORF">SAMN05192582_107810</name>
</gene>
<organism evidence="2 3">
    <name type="scientific">Bacteroides ovatus</name>
    <dbReference type="NCBI Taxonomy" id="28116"/>
    <lineage>
        <taxon>Bacteria</taxon>
        <taxon>Pseudomonadati</taxon>
        <taxon>Bacteroidota</taxon>
        <taxon>Bacteroidia</taxon>
        <taxon>Bacteroidales</taxon>
        <taxon>Bacteroidaceae</taxon>
        <taxon>Bacteroides</taxon>
    </lineage>
</organism>
<evidence type="ECO:0000313" key="3">
    <source>
        <dbReference type="Proteomes" id="UP000181870"/>
    </source>
</evidence>
<accession>A0A1G8NN48</accession>
<dbReference type="EMBL" id="VWGP01000009">
    <property type="protein sequence ID" value="KAA4535440.1"/>
    <property type="molecule type" value="Genomic_DNA"/>
</dbReference>
<dbReference type="Proteomes" id="UP000478493">
    <property type="component" value="Unassembled WGS sequence"/>
</dbReference>
<reference evidence="3" key="2">
    <citation type="submission" date="2016-10" db="EMBL/GenBank/DDBJ databases">
        <authorList>
            <person name="Varghese N."/>
            <person name="Submissions S."/>
        </authorList>
    </citation>
    <scope>NUCLEOTIDE SEQUENCE [LARGE SCALE GENOMIC DNA]</scope>
    <source>
        <strain evidence="3">NLAE-zl-C57</strain>
    </source>
</reference>
<dbReference type="Proteomes" id="UP000181870">
    <property type="component" value="Unassembled WGS sequence"/>
</dbReference>
<proteinExistence type="predicted"/>
<evidence type="ECO:0000313" key="4">
    <source>
        <dbReference type="Proteomes" id="UP000478493"/>
    </source>
</evidence>
<protein>
    <submittedName>
        <fullName evidence="2">Uncharacterized protein</fullName>
    </submittedName>
</protein>